<proteinExistence type="predicted"/>
<keyword evidence="2" id="KW-0812">Transmembrane</keyword>
<keyword evidence="2" id="KW-0472">Membrane</keyword>
<evidence type="ECO:0000256" key="2">
    <source>
        <dbReference type="SAM" id="Phobius"/>
    </source>
</evidence>
<protein>
    <submittedName>
        <fullName evidence="4">Uncharacterized protein</fullName>
    </submittedName>
</protein>
<feature type="region of interest" description="Disordered" evidence="1">
    <location>
        <begin position="91"/>
        <end position="110"/>
    </location>
</feature>
<feature type="transmembrane region" description="Helical" evidence="2">
    <location>
        <begin position="6"/>
        <end position="25"/>
    </location>
</feature>
<dbReference type="Proteomes" id="UP000046395">
    <property type="component" value="Unassembled WGS sequence"/>
</dbReference>
<reference evidence="4" key="1">
    <citation type="submission" date="2019-12" db="UniProtKB">
        <authorList>
            <consortium name="WormBaseParasite"/>
        </authorList>
    </citation>
    <scope>IDENTIFICATION</scope>
</reference>
<evidence type="ECO:0000313" key="4">
    <source>
        <dbReference type="WBParaSite" id="TMUE_2000007362.1"/>
    </source>
</evidence>
<accession>A0A5S6QKE2</accession>
<dbReference type="WBParaSite" id="TMUE_2000007362.1">
    <property type="protein sequence ID" value="TMUE_2000007362.1"/>
    <property type="gene ID" value="WBGene00285598"/>
</dbReference>
<keyword evidence="3" id="KW-1185">Reference proteome</keyword>
<feature type="compositionally biased region" description="Basic and acidic residues" evidence="1">
    <location>
        <begin position="101"/>
        <end position="110"/>
    </location>
</feature>
<feature type="region of interest" description="Disordered" evidence="1">
    <location>
        <begin position="55"/>
        <end position="79"/>
    </location>
</feature>
<feature type="compositionally biased region" description="Acidic residues" evidence="1">
    <location>
        <begin position="67"/>
        <end position="78"/>
    </location>
</feature>
<evidence type="ECO:0000313" key="3">
    <source>
        <dbReference type="Proteomes" id="UP000046395"/>
    </source>
</evidence>
<name>A0A5S6QKE2_TRIMR</name>
<dbReference type="AlphaFoldDB" id="A0A5S6QKE2"/>
<evidence type="ECO:0000256" key="1">
    <source>
        <dbReference type="SAM" id="MobiDB-lite"/>
    </source>
</evidence>
<keyword evidence="2" id="KW-1133">Transmembrane helix</keyword>
<sequence length="131" mass="15118">MDWCWSFLVSTIILVLTVFSARLIITRRKGEAIQNSAQSTTYDTTPVAAEQRQLANAKTDLGKIKEQDEEEEDEEEEDVFIRTRHTRWFVTAESPANQSSSEEKSMYDEETKEKAKVVIQNAIMSKQLREL</sequence>
<organism evidence="3 4">
    <name type="scientific">Trichuris muris</name>
    <name type="common">Mouse whipworm</name>
    <dbReference type="NCBI Taxonomy" id="70415"/>
    <lineage>
        <taxon>Eukaryota</taxon>
        <taxon>Metazoa</taxon>
        <taxon>Ecdysozoa</taxon>
        <taxon>Nematoda</taxon>
        <taxon>Enoplea</taxon>
        <taxon>Dorylaimia</taxon>
        <taxon>Trichinellida</taxon>
        <taxon>Trichuridae</taxon>
        <taxon>Trichuris</taxon>
    </lineage>
</organism>